<dbReference type="InterPro" id="IPR006665">
    <property type="entry name" value="OmpA-like"/>
</dbReference>
<feature type="domain" description="OmpA-like" evidence="5">
    <location>
        <begin position="308"/>
        <end position="423"/>
    </location>
</feature>
<dbReference type="GO" id="GO:0009279">
    <property type="term" value="C:cell outer membrane"/>
    <property type="evidence" value="ECO:0007669"/>
    <property type="project" value="UniProtKB-SubCell"/>
</dbReference>
<dbReference type="PROSITE" id="PS51123">
    <property type="entry name" value="OMPA_2"/>
    <property type="match status" value="1"/>
</dbReference>
<evidence type="ECO:0000313" key="7">
    <source>
        <dbReference type="Proteomes" id="UP000184212"/>
    </source>
</evidence>
<reference evidence="6 7" key="1">
    <citation type="submission" date="2016-11" db="EMBL/GenBank/DDBJ databases">
        <authorList>
            <person name="Jaros S."/>
            <person name="Januszkiewicz K."/>
            <person name="Wedrychowicz H."/>
        </authorList>
    </citation>
    <scope>NUCLEOTIDE SEQUENCE [LARGE SCALE GENOMIC DNA]</scope>
    <source>
        <strain evidence="6 7">DSM 24574</strain>
    </source>
</reference>
<dbReference type="InterPro" id="IPR006664">
    <property type="entry name" value="OMP_bac"/>
</dbReference>
<dbReference type="OrthoDB" id="1491125at2"/>
<dbReference type="SUPFAM" id="SSF103088">
    <property type="entry name" value="OmpA-like"/>
    <property type="match status" value="1"/>
</dbReference>
<evidence type="ECO:0000256" key="2">
    <source>
        <dbReference type="ARBA" id="ARBA00023136"/>
    </source>
</evidence>
<dbReference type="EMBL" id="FQWQ01000003">
    <property type="protein sequence ID" value="SHH61485.1"/>
    <property type="molecule type" value="Genomic_DNA"/>
</dbReference>
<evidence type="ECO:0000313" key="6">
    <source>
        <dbReference type="EMBL" id="SHH61485.1"/>
    </source>
</evidence>
<evidence type="ECO:0000256" key="4">
    <source>
        <dbReference type="PROSITE-ProRule" id="PRU00473"/>
    </source>
</evidence>
<dbReference type="PANTHER" id="PTHR30329">
    <property type="entry name" value="STATOR ELEMENT OF FLAGELLAR MOTOR COMPLEX"/>
    <property type="match status" value="1"/>
</dbReference>
<dbReference type="AlphaFoldDB" id="A0A1M5UEK7"/>
<protein>
    <submittedName>
        <fullName evidence="6">OmpA family protein</fullName>
    </submittedName>
</protein>
<proteinExistence type="predicted"/>
<accession>A0A1M5UEK7</accession>
<dbReference type="InterPro" id="IPR036737">
    <property type="entry name" value="OmpA-like_sf"/>
</dbReference>
<keyword evidence="7" id="KW-1185">Reference proteome</keyword>
<organism evidence="6 7">
    <name type="scientific">Chryseolinea serpens</name>
    <dbReference type="NCBI Taxonomy" id="947013"/>
    <lineage>
        <taxon>Bacteria</taxon>
        <taxon>Pseudomonadati</taxon>
        <taxon>Bacteroidota</taxon>
        <taxon>Cytophagia</taxon>
        <taxon>Cytophagales</taxon>
        <taxon>Fulvivirgaceae</taxon>
        <taxon>Chryseolinea</taxon>
    </lineage>
</organism>
<dbReference type="Proteomes" id="UP000184212">
    <property type="component" value="Unassembled WGS sequence"/>
</dbReference>
<evidence type="ECO:0000256" key="3">
    <source>
        <dbReference type="ARBA" id="ARBA00023237"/>
    </source>
</evidence>
<dbReference type="Pfam" id="PF00691">
    <property type="entry name" value="OmpA"/>
    <property type="match status" value="1"/>
</dbReference>
<comment type="subcellular location">
    <subcellularLocation>
        <location evidence="1">Cell outer membrane</location>
    </subcellularLocation>
</comment>
<keyword evidence="3" id="KW-0998">Cell outer membrane</keyword>
<dbReference type="PRINTS" id="PR01021">
    <property type="entry name" value="OMPADOMAIN"/>
</dbReference>
<dbReference type="STRING" id="947013.SAMN04488109_4639"/>
<keyword evidence="2 4" id="KW-0472">Membrane</keyword>
<evidence type="ECO:0000256" key="1">
    <source>
        <dbReference type="ARBA" id="ARBA00004442"/>
    </source>
</evidence>
<sequence>MLLVKNTNNGGRRLPVLPPNIFVSRDNIFPFFALGNGMIPPLLADDKPCTTMKLALRSELLFTTFTALLTVTPLAAQNLVPNGGFEDYDHCPGSYTHDKADFKIPGWHSASAGTPDHFHACSRGEAGVPYNWAGVAEAYEGQGYTGVYAWSDNGKSYREYLQCRLTTPLAKDSLYHIEFRYKLSSYSMYAIDRIGLHLADTTATLRHDKVLKLEPTLAIVQDSALTLRTGYWEQASMEYRARGGEKYLLIGNFSSDEDTRFYKIQFQPIQEAMLAHSAYYYIDDVQVIPHNAMPVEPPSAPVFLAGEVEWDKDYVLRNIQFEFDSYKLLRSSFEELDQLVGWLETHPDTNVQFSGHTDDVGGDRYNKELSFKRAQTVAAYCTSQGIAPSRIRIFSYGKSKPLVAASTEEARQLNRRVEARFVE</sequence>
<evidence type="ECO:0000259" key="5">
    <source>
        <dbReference type="PROSITE" id="PS51123"/>
    </source>
</evidence>
<dbReference type="Gene3D" id="3.30.1330.60">
    <property type="entry name" value="OmpA-like domain"/>
    <property type="match status" value="1"/>
</dbReference>
<dbReference type="PANTHER" id="PTHR30329:SF21">
    <property type="entry name" value="LIPOPROTEIN YIAD-RELATED"/>
    <property type="match status" value="1"/>
</dbReference>
<dbReference type="InterPro" id="IPR050330">
    <property type="entry name" value="Bact_OuterMem_StrucFunc"/>
</dbReference>
<gene>
    <name evidence="6" type="ORF">SAMN04488109_4639</name>
</gene>
<dbReference type="CDD" id="cd07185">
    <property type="entry name" value="OmpA_C-like"/>
    <property type="match status" value="1"/>
</dbReference>
<name>A0A1M5UEK7_9BACT</name>